<feature type="region of interest" description="Disordered" evidence="1">
    <location>
        <begin position="34"/>
        <end position="110"/>
    </location>
</feature>
<keyword evidence="3" id="KW-1185">Reference proteome</keyword>
<dbReference type="InterPro" id="IPR043159">
    <property type="entry name" value="Lectin_gal-bd_sf"/>
</dbReference>
<dbReference type="EMBL" id="MUJZ01014497">
    <property type="protein sequence ID" value="OTF81263.1"/>
    <property type="molecule type" value="Genomic_DNA"/>
</dbReference>
<reference evidence="2 3" key="1">
    <citation type="submission" date="2017-03" db="EMBL/GenBank/DDBJ databases">
        <title>Genome Survey of Euroglyphus maynei.</title>
        <authorList>
            <person name="Arlian L.G."/>
            <person name="Morgan M.S."/>
            <person name="Rider S.D."/>
        </authorList>
    </citation>
    <scope>NUCLEOTIDE SEQUENCE [LARGE SCALE GENOMIC DNA]</scope>
    <source>
        <strain evidence="2">Arlian Lab</strain>
        <tissue evidence="2">Whole body</tissue>
    </source>
</reference>
<accession>A0A1Y3BN89</accession>
<comment type="caution">
    <text evidence="2">The sequence shown here is derived from an EMBL/GenBank/DDBJ whole genome shotgun (WGS) entry which is preliminary data.</text>
</comment>
<evidence type="ECO:0000256" key="1">
    <source>
        <dbReference type="SAM" id="MobiDB-lite"/>
    </source>
</evidence>
<gene>
    <name evidence="2" type="ORF">BLA29_007680</name>
</gene>
<evidence type="ECO:0000313" key="3">
    <source>
        <dbReference type="Proteomes" id="UP000194236"/>
    </source>
</evidence>
<dbReference type="Gene3D" id="2.60.120.740">
    <property type="match status" value="1"/>
</dbReference>
<dbReference type="Proteomes" id="UP000194236">
    <property type="component" value="Unassembled WGS sequence"/>
</dbReference>
<organism evidence="2 3">
    <name type="scientific">Euroglyphus maynei</name>
    <name type="common">Mayne's house dust mite</name>
    <dbReference type="NCBI Taxonomy" id="6958"/>
    <lineage>
        <taxon>Eukaryota</taxon>
        <taxon>Metazoa</taxon>
        <taxon>Ecdysozoa</taxon>
        <taxon>Arthropoda</taxon>
        <taxon>Chelicerata</taxon>
        <taxon>Arachnida</taxon>
        <taxon>Acari</taxon>
        <taxon>Acariformes</taxon>
        <taxon>Sarcoptiformes</taxon>
        <taxon>Astigmata</taxon>
        <taxon>Psoroptidia</taxon>
        <taxon>Analgoidea</taxon>
        <taxon>Pyroglyphidae</taxon>
        <taxon>Pyroglyphinae</taxon>
        <taxon>Euroglyphus</taxon>
    </lineage>
</organism>
<dbReference type="OrthoDB" id="1100386at2759"/>
<feature type="compositionally biased region" description="Polar residues" evidence="1">
    <location>
        <begin position="96"/>
        <end position="110"/>
    </location>
</feature>
<dbReference type="AlphaFoldDB" id="A0A1Y3BN89"/>
<feature type="non-terminal residue" evidence="2">
    <location>
        <position position="110"/>
    </location>
</feature>
<proteinExistence type="predicted"/>
<name>A0A1Y3BN89_EURMA</name>
<sequence>MFGDPCPGTLKYLEAHYQCVKALPPHIDLTSQDIKDQEEAVEKAPLSIVDEPGPIQVKPPKPIDLSEDSSQSIDQDDNNYDLPSIIKNESDDSSDDTPYNRGSSSSTTVL</sequence>
<protein>
    <submittedName>
        <fullName evidence="2">Uncharacterized protein</fullName>
    </submittedName>
</protein>
<evidence type="ECO:0000313" key="2">
    <source>
        <dbReference type="EMBL" id="OTF81263.1"/>
    </source>
</evidence>